<reference evidence="2 3" key="1">
    <citation type="submission" date="2024-01" db="EMBL/GenBank/DDBJ databases">
        <title>Genome assemblies of Stephania.</title>
        <authorList>
            <person name="Yang L."/>
        </authorList>
    </citation>
    <scope>NUCLEOTIDE SEQUENCE [LARGE SCALE GENOMIC DNA]</scope>
    <source>
        <strain evidence="2">YNDBR</strain>
        <tissue evidence="2">Leaf</tissue>
    </source>
</reference>
<gene>
    <name evidence="2" type="ORF">Syun_006129</name>
</gene>
<feature type="region of interest" description="Disordered" evidence="1">
    <location>
        <begin position="1"/>
        <end position="29"/>
    </location>
</feature>
<name>A0AAP0PX96_9MAGN</name>
<protein>
    <submittedName>
        <fullName evidence="2">Uncharacterized protein</fullName>
    </submittedName>
</protein>
<feature type="region of interest" description="Disordered" evidence="1">
    <location>
        <begin position="240"/>
        <end position="295"/>
    </location>
</feature>
<accession>A0AAP0PX96</accession>
<sequence length="393" mass="42125">MADITVSTPSTESTDVSASTMASQPATTPFNPFGNSLSQGITIKLDHDNFLLWRSIVTSFIKGIKFEEYLLGTKARPQQFLDASGTINPDYEDWVSKDQMLISWLLNSLTLDIAQSVHGHVTSADTWKAIEALCGAHNRAKVQLSRTGLQTTRKGALSMSEYLTKMKRFSDSLSTAGSPVSNQDLISCTLAGLDGDYLSITTLLQDKEGLSWAELQASLLSFEAKLAQLQNLHALASLSVNSSPQTCPTSNPSAHFSQHRLQPSSNGQQSYPPRGRGGGHRGRGRGGRFLTNSNKPTCQICGKTGHSAAVCYHRNNPSYMGSIPTAPSQLHMSRAPAGPPPTTFVATSPSISDASWYFDSGATNHLTSDPDVLSSKSSYTGHPFQPGSTSGVP</sequence>
<feature type="compositionally biased region" description="Polar residues" evidence="1">
    <location>
        <begin position="374"/>
        <end position="393"/>
    </location>
</feature>
<proteinExistence type="predicted"/>
<dbReference type="Pfam" id="PF14223">
    <property type="entry name" value="Retrotran_gag_2"/>
    <property type="match status" value="1"/>
</dbReference>
<feature type="compositionally biased region" description="Basic residues" evidence="1">
    <location>
        <begin position="277"/>
        <end position="286"/>
    </location>
</feature>
<dbReference type="PANTHER" id="PTHR47481:SF30">
    <property type="entry name" value="CCHC-TYPE DOMAIN-CONTAINING PROTEIN"/>
    <property type="match status" value="1"/>
</dbReference>
<feature type="compositionally biased region" description="Polar residues" evidence="1">
    <location>
        <begin position="240"/>
        <end position="271"/>
    </location>
</feature>
<dbReference type="EMBL" id="JBBNAF010000003">
    <property type="protein sequence ID" value="KAK9159788.1"/>
    <property type="molecule type" value="Genomic_DNA"/>
</dbReference>
<comment type="caution">
    <text evidence="2">The sequence shown here is derived from an EMBL/GenBank/DDBJ whole genome shotgun (WGS) entry which is preliminary data.</text>
</comment>
<evidence type="ECO:0000313" key="3">
    <source>
        <dbReference type="Proteomes" id="UP001420932"/>
    </source>
</evidence>
<dbReference type="PANTHER" id="PTHR47481">
    <property type="match status" value="1"/>
</dbReference>
<keyword evidence="3" id="KW-1185">Reference proteome</keyword>
<evidence type="ECO:0000256" key="1">
    <source>
        <dbReference type="SAM" id="MobiDB-lite"/>
    </source>
</evidence>
<dbReference type="AlphaFoldDB" id="A0AAP0PX96"/>
<organism evidence="2 3">
    <name type="scientific">Stephania yunnanensis</name>
    <dbReference type="NCBI Taxonomy" id="152371"/>
    <lineage>
        <taxon>Eukaryota</taxon>
        <taxon>Viridiplantae</taxon>
        <taxon>Streptophyta</taxon>
        <taxon>Embryophyta</taxon>
        <taxon>Tracheophyta</taxon>
        <taxon>Spermatophyta</taxon>
        <taxon>Magnoliopsida</taxon>
        <taxon>Ranunculales</taxon>
        <taxon>Menispermaceae</taxon>
        <taxon>Menispermoideae</taxon>
        <taxon>Cissampelideae</taxon>
        <taxon>Stephania</taxon>
    </lineage>
</organism>
<dbReference type="Proteomes" id="UP001420932">
    <property type="component" value="Unassembled WGS sequence"/>
</dbReference>
<evidence type="ECO:0000313" key="2">
    <source>
        <dbReference type="EMBL" id="KAK9159788.1"/>
    </source>
</evidence>
<feature type="region of interest" description="Disordered" evidence="1">
    <location>
        <begin position="372"/>
        <end position="393"/>
    </location>
</feature>